<proteinExistence type="predicted"/>
<accession>A0A8S5QPA6</accession>
<sequence>MLLNYLRTVLYSDEIINLIWCEDIFFRGLSKDIPKRFLDYEVDKIVPVDDILHIYLR</sequence>
<protein>
    <submittedName>
        <fullName evidence="1">Uncharacterized protein</fullName>
    </submittedName>
</protein>
<organism evidence="1">
    <name type="scientific">Siphoviridae sp. ctJ3t72</name>
    <dbReference type="NCBI Taxonomy" id="2826240"/>
    <lineage>
        <taxon>Viruses</taxon>
        <taxon>Duplodnaviria</taxon>
        <taxon>Heunggongvirae</taxon>
        <taxon>Uroviricota</taxon>
        <taxon>Caudoviricetes</taxon>
    </lineage>
</organism>
<evidence type="ECO:0000313" key="1">
    <source>
        <dbReference type="EMBL" id="DAE20635.1"/>
    </source>
</evidence>
<dbReference type="EMBL" id="BK015698">
    <property type="protein sequence ID" value="DAE20635.1"/>
    <property type="molecule type" value="Genomic_DNA"/>
</dbReference>
<name>A0A8S5QPA6_9CAUD</name>
<reference evidence="1" key="1">
    <citation type="journal article" date="2021" name="Proc. Natl. Acad. Sci. U.S.A.">
        <title>A Catalog of Tens of Thousands of Viruses from Human Metagenomes Reveals Hidden Associations with Chronic Diseases.</title>
        <authorList>
            <person name="Tisza M.J."/>
            <person name="Buck C.B."/>
        </authorList>
    </citation>
    <scope>NUCLEOTIDE SEQUENCE</scope>
    <source>
        <strain evidence="1">CtJ3t72</strain>
    </source>
</reference>